<dbReference type="PANTHER" id="PTHR47197:SF3">
    <property type="entry name" value="DIHYDRO-HEME D1 DEHYDROGENASE"/>
    <property type="match status" value="1"/>
</dbReference>
<reference evidence="3 4" key="1">
    <citation type="submission" date="2016-04" db="EMBL/GenBank/DDBJ databases">
        <authorList>
            <person name="Chen L."/>
            <person name="Zhuang W."/>
            <person name="Wang G."/>
        </authorList>
    </citation>
    <scope>NUCLEOTIDE SEQUENCE [LARGE SCALE GENOMIC DNA]</scope>
    <source>
        <strain evidence="4">GR20</strain>
    </source>
</reference>
<dbReference type="SUPFAM" id="SSF51004">
    <property type="entry name" value="C-terminal (heme d1) domain of cytochrome cd1-nitrite reductase"/>
    <property type="match status" value="1"/>
</dbReference>
<dbReference type="Proteomes" id="UP000192277">
    <property type="component" value="Unassembled WGS sequence"/>
</dbReference>
<organism evidence="3 4">
    <name type="scientific">Niastella koreensis</name>
    <dbReference type="NCBI Taxonomy" id="354356"/>
    <lineage>
        <taxon>Bacteria</taxon>
        <taxon>Pseudomonadati</taxon>
        <taxon>Bacteroidota</taxon>
        <taxon>Chitinophagia</taxon>
        <taxon>Chitinophagales</taxon>
        <taxon>Chitinophagaceae</taxon>
        <taxon>Niastella</taxon>
    </lineage>
</organism>
<proteinExistence type="predicted"/>
<comment type="caution">
    <text evidence="3">The sequence shown here is derived from an EMBL/GenBank/DDBJ whole genome shotgun (WGS) entry which is preliminary data.</text>
</comment>
<dbReference type="Gene3D" id="3.40.720.10">
    <property type="entry name" value="Alkaline Phosphatase, subunit A"/>
    <property type="match status" value="1"/>
</dbReference>
<dbReference type="NCBIfam" id="TIGR02276">
    <property type="entry name" value="beta_rpt_yvtn"/>
    <property type="match status" value="1"/>
</dbReference>
<keyword evidence="4" id="KW-1185">Reference proteome</keyword>
<dbReference type="SUPFAM" id="SSF53649">
    <property type="entry name" value="Alkaline phosphatase-like"/>
    <property type="match status" value="1"/>
</dbReference>
<dbReference type="Pfam" id="PF10282">
    <property type="entry name" value="Lactonase"/>
    <property type="match status" value="1"/>
</dbReference>
<evidence type="ECO:0000313" key="3">
    <source>
        <dbReference type="EMBL" id="OQP39381.1"/>
    </source>
</evidence>
<dbReference type="RefSeq" id="WP_014216834.1">
    <property type="nucleotide sequence ID" value="NZ_LWBO01000084.1"/>
</dbReference>
<evidence type="ECO:0000313" key="4">
    <source>
        <dbReference type="Proteomes" id="UP000192277"/>
    </source>
</evidence>
<dbReference type="InterPro" id="IPR019405">
    <property type="entry name" value="Lactonase_7-beta_prop"/>
</dbReference>
<evidence type="ECO:0000256" key="2">
    <source>
        <dbReference type="SAM" id="SignalP"/>
    </source>
</evidence>
<dbReference type="InterPro" id="IPR017850">
    <property type="entry name" value="Alkaline_phosphatase_core_sf"/>
</dbReference>
<name>A0ABX3NMI8_9BACT</name>
<dbReference type="PANTHER" id="PTHR47197">
    <property type="entry name" value="PROTEIN NIRF"/>
    <property type="match status" value="1"/>
</dbReference>
<feature type="signal peptide" evidence="2">
    <location>
        <begin position="1"/>
        <end position="18"/>
    </location>
</feature>
<dbReference type="InterPro" id="IPR015943">
    <property type="entry name" value="WD40/YVTN_repeat-like_dom_sf"/>
</dbReference>
<dbReference type="InterPro" id="IPR011048">
    <property type="entry name" value="Haem_d1_sf"/>
</dbReference>
<accession>A0ABX3NMI8</accession>
<evidence type="ECO:0000256" key="1">
    <source>
        <dbReference type="ARBA" id="ARBA00022801"/>
    </source>
</evidence>
<dbReference type="InterPro" id="IPR011964">
    <property type="entry name" value="YVTN_b-propeller_repeat"/>
</dbReference>
<feature type="chain" id="PRO_5045264806" description="40-residue YVTN family beta-propeller repeat protein" evidence="2">
    <location>
        <begin position="19"/>
        <end position="809"/>
    </location>
</feature>
<keyword evidence="2" id="KW-0732">Signal</keyword>
<keyword evidence="1" id="KW-0378">Hydrolase</keyword>
<dbReference type="Gene3D" id="2.130.10.10">
    <property type="entry name" value="YVTN repeat-like/Quinoprotein amine dehydrogenase"/>
    <property type="match status" value="2"/>
</dbReference>
<dbReference type="InterPro" id="IPR007312">
    <property type="entry name" value="Phosphoesterase"/>
</dbReference>
<sequence>MKKVLCFFLAAAVLQAQSQDLSTLESKRVHLPNGWSLTPAGKSLPLGDLPLNVAISNLRHFAAVTNNGQSTQTIQLFDANTDQQLDEVVIRRSWGGLVFSDNEKYLYASGGNDNWILQYKIRRNKLEPADTFKLGPRYPKAEISPTGIALDDKHHLLYVVTKEDNSLYVIDLYDHKTIQQLPLGSEGYTCMLSPDKSELYITLWGADKVLVYDTKKNAITESIAVGDNPNDLCLSKNGQYLYVANANDNNVSVIDIKARKVVETLNAALYPTQLSGSTSNGVALSDDEKTLFIANADNNCLAVFDVSNPGHSVSKGFIPTGWYPTCVRTVGKKLYVSNGKGFSSFANPRGPNPVNKKEAVGIHEGDSTEPKSIQYIGGGLLVGSMSIIPIPTEQQLSVYVQAVYHNTPYKKEAEMQAAGIAAGNPVPQKVGDASPIKHVFYIIKENRTFDQVLSDVPGANGDTSLLLFGEKITPNQHAIARQFVLLDNFYVDGEVSADGHNWSMGAYATDYMEKIWPTSYGRRGLGAKSDTRLNKLYLWDVARIAGVSYKTYGEFASRKGATIKVLEGHYANDFEGFNLHIRDTIRYRSWEKDFDKLVASNSLPQLCTVRFGNDHTEGMAAGRPSPFAHVADNDLAIGMFLEHLSKSPLWKESVVFILEDDAQNGPDHVDAHRSPAYIAGGFVKRNFVDHSMYTTSSMLRTIELILGMSPMTQYDAAAAPMWRCFNTQPDGTPFTSLPANVDLNDVNPGGTKLAALSKGLDFSKEDVVPDQVMNAITWKAVKGEHSIVPTPVRAAFVKPVKSGDDDDDK</sequence>
<evidence type="ECO:0008006" key="5">
    <source>
        <dbReference type="Google" id="ProtNLM"/>
    </source>
</evidence>
<dbReference type="InterPro" id="IPR051200">
    <property type="entry name" value="Host-pathogen_enzymatic-act"/>
</dbReference>
<gene>
    <name evidence="3" type="ORF">A4D02_18875</name>
</gene>
<protein>
    <recommendedName>
        <fullName evidence="5">40-residue YVTN family beta-propeller repeat protein</fullName>
    </recommendedName>
</protein>
<dbReference type="Pfam" id="PF04185">
    <property type="entry name" value="Phosphoesterase"/>
    <property type="match status" value="1"/>
</dbReference>
<dbReference type="EMBL" id="LWBO01000084">
    <property type="protein sequence ID" value="OQP39381.1"/>
    <property type="molecule type" value="Genomic_DNA"/>
</dbReference>